<dbReference type="GO" id="GO:0016255">
    <property type="term" value="P:attachment of GPI anchor to protein"/>
    <property type="evidence" value="ECO:0007669"/>
    <property type="project" value="TreeGrafter"/>
</dbReference>
<organism evidence="2 3">
    <name type="scientific">Rubroshorea leprosula</name>
    <dbReference type="NCBI Taxonomy" id="152421"/>
    <lineage>
        <taxon>Eukaryota</taxon>
        <taxon>Viridiplantae</taxon>
        <taxon>Streptophyta</taxon>
        <taxon>Embryophyta</taxon>
        <taxon>Tracheophyta</taxon>
        <taxon>Spermatophyta</taxon>
        <taxon>Magnoliopsida</taxon>
        <taxon>eudicotyledons</taxon>
        <taxon>Gunneridae</taxon>
        <taxon>Pentapetalae</taxon>
        <taxon>rosids</taxon>
        <taxon>malvids</taxon>
        <taxon>Malvales</taxon>
        <taxon>Dipterocarpaceae</taxon>
        <taxon>Rubroshorea</taxon>
    </lineage>
</organism>
<evidence type="ECO:0000313" key="3">
    <source>
        <dbReference type="Proteomes" id="UP001054252"/>
    </source>
</evidence>
<evidence type="ECO:0000256" key="1">
    <source>
        <dbReference type="SAM" id="Phobius"/>
    </source>
</evidence>
<dbReference type="InterPro" id="IPR007246">
    <property type="entry name" value="Gaa1"/>
</dbReference>
<dbReference type="GO" id="GO:0042765">
    <property type="term" value="C:GPI-anchor transamidase complex"/>
    <property type="evidence" value="ECO:0007669"/>
    <property type="project" value="InterPro"/>
</dbReference>
<protein>
    <submittedName>
        <fullName evidence="2">Uncharacterized protein</fullName>
    </submittedName>
</protein>
<name>A0AAV5LL29_9ROSI</name>
<keyword evidence="1" id="KW-0472">Membrane</keyword>
<sequence length="105" mass="11349">MADGKSDTPTEKETPKPKPRPIVRLGIFLISHSFLVIVICCTAGVLALLLLPVLANNTYISENALMPGSASPMISNQEVLDGNKLVKELTNLNSNIWMGECKCPL</sequence>
<evidence type="ECO:0000313" key="2">
    <source>
        <dbReference type="EMBL" id="GKV37212.1"/>
    </source>
</evidence>
<keyword evidence="3" id="KW-1185">Reference proteome</keyword>
<gene>
    <name evidence="2" type="ORF">SLEP1_g45269</name>
</gene>
<keyword evidence="1" id="KW-0812">Transmembrane</keyword>
<accession>A0AAV5LL29</accession>
<dbReference type="PANTHER" id="PTHR13304">
    <property type="entry name" value="GLYCOSYLPHOSPHATIDYLINOSITOL ANCHOR ATTACHMENT 1 PROTEIN"/>
    <property type="match status" value="1"/>
</dbReference>
<keyword evidence="1" id="KW-1133">Transmembrane helix</keyword>
<dbReference type="EMBL" id="BPVZ01000121">
    <property type="protein sequence ID" value="GKV37212.1"/>
    <property type="molecule type" value="Genomic_DNA"/>
</dbReference>
<dbReference type="AlphaFoldDB" id="A0AAV5LL29"/>
<comment type="caution">
    <text evidence="2">The sequence shown here is derived from an EMBL/GenBank/DDBJ whole genome shotgun (WGS) entry which is preliminary data.</text>
</comment>
<reference evidence="2 3" key="1">
    <citation type="journal article" date="2021" name="Commun. Biol.">
        <title>The genome of Shorea leprosula (Dipterocarpaceae) highlights the ecological relevance of drought in aseasonal tropical rainforests.</title>
        <authorList>
            <person name="Ng K.K.S."/>
            <person name="Kobayashi M.J."/>
            <person name="Fawcett J.A."/>
            <person name="Hatakeyama M."/>
            <person name="Paape T."/>
            <person name="Ng C.H."/>
            <person name="Ang C.C."/>
            <person name="Tnah L.H."/>
            <person name="Lee C.T."/>
            <person name="Nishiyama T."/>
            <person name="Sese J."/>
            <person name="O'Brien M.J."/>
            <person name="Copetti D."/>
            <person name="Mohd Noor M.I."/>
            <person name="Ong R.C."/>
            <person name="Putra M."/>
            <person name="Sireger I.Z."/>
            <person name="Indrioko S."/>
            <person name="Kosugi Y."/>
            <person name="Izuno A."/>
            <person name="Isagi Y."/>
            <person name="Lee S.L."/>
            <person name="Shimizu K.K."/>
        </authorList>
    </citation>
    <scope>NUCLEOTIDE SEQUENCE [LARGE SCALE GENOMIC DNA]</scope>
    <source>
        <strain evidence="2">214</strain>
    </source>
</reference>
<feature type="transmembrane region" description="Helical" evidence="1">
    <location>
        <begin position="25"/>
        <end position="51"/>
    </location>
</feature>
<dbReference type="PANTHER" id="PTHR13304:SF0">
    <property type="entry name" value="GLYCOSYLPHOSPHATIDYLINOSITOL ANCHOR ATTACHMENT 1 PROTEIN"/>
    <property type="match status" value="1"/>
</dbReference>
<proteinExistence type="predicted"/>
<dbReference type="Proteomes" id="UP001054252">
    <property type="component" value="Unassembled WGS sequence"/>
</dbReference>